<dbReference type="EMBL" id="JACMHY010000001">
    <property type="protein sequence ID" value="MBC2863617.1"/>
    <property type="molecule type" value="Genomic_DNA"/>
</dbReference>
<dbReference type="Proteomes" id="UP000517694">
    <property type="component" value="Unassembled WGS sequence"/>
</dbReference>
<proteinExistence type="predicted"/>
<reference evidence="1 2" key="1">
    <citation type="submission" date="2020-08" db="EMBL/GenBank/DDBJ databases">
        <title>Whole-Genome Sequence of French Clinical Streptomyces mexicanus Strain Q0842.</title>
        <authorList>
            <person name="Boxberger M."/>
            <person name="La Scola B."/>
        </authorList>
    </citation>
    <scope>NUCLEOTIDE SEQUENCE [LARGE SCALE GENOMIC DNA]</scope>
    <source>
        <strain evidence="1 2">Marseille-Q0842</strain>
    </source>
</reference>
<keyword evidence="2" id="KW-1185">Reference proteome</keyword>
<accession>A0A7X1LNP3</accession>
<evidence type="ECO:0000313" key="1">
    <source>
        <dbReference type="EMBL" id="MBC2863617.1"/>
    </source>
</evidence>
<comment type="caution">
    <text evidence="1">The sequence shown here is derived from an EMBL/GenBank/DDBJ whole genome shotgun (WGS) entry which is preliminary data.</text>
</comment>
<organism evidence="1 2">
    <name type="scientific">Streptomyces mexicanus</name>
    <dbReference type="NCBI Taxonomy" id="178566"/>
    <lineage>
        <taxon>Bacteria</taxon>
        <taxon>Bacillati</taxon>
        <taxon>Actinomycetota</taxon>
        <taxon>Actinomycetes</taxon>
        <taxon>Kitasatosporales</taxon>
        <taxon>Streptomycetaceae</taxon>
        <taxon>Streptomyces</taxon>
    </lineage>
</organism>
<sequence length="45" mass="5063">MRRRVCGQRTEFFRCPAHRSLLDRALAVVTPALDAAGAPRPLDRD</sequence>
<dbReference type="RefSeq" id="WP_159666105.1">
    <property type="nucleotide sequence ID" value="NZ_JACMHY010000001.1"/>
</dbReference>
<evidence type="ECO:0000313" key="2">
    <source>
        <dbReference type="Proteomes" id="UP000517694"/>
    </source>
</evidence>
<name>A0A7X1LNP3_9ACTN</name>
<gene>
    <name evidence="1" type="ORF">H1R13_00995</name>
</gene>
<protein>
    <submittedName>
        <fullName evidence="1">Uncharacterized protein</fullName>
    </submittedName>
</protein>
<dbReference type="AlphaFoldDB" id="A0A7X1LNP3"/>